<sequence length="106" mass="11296">MKLNAAIVSAFCGIRAFAAAQPNQEGLVTRDYLIELANSLDKRDPGFLIPLVLSAGAAGAVGVLDGAINNEKRDQDADPRAALFTRALLETAFVKMRDVDMEGSVF</sequence>
<name>A0A9P3C6H0_9PEZI</name>
<protein>
    <submittedName>
        <fullName evidence="1">Uncharacterized protein</fullName>
    </submittedName>
</protein>
<gene>
    <name evidence="1" type="ORF">CKM354_000184100</name>
</gene>
<dbReference type="RefSeq" id="XP_044652911.1">
    <property type="nucleotide sequence ID" value="XM_044796976.1"/>
</dbReference>
<dbReference type="EMBL" id="BOLY01000001">
    <property type="protein sequence ID" value="GIZ38424.1"/>
    <property type="molecule type" value="Genomic_DNA"/>
</dbReference>
<keyword evidence="2" id="KW-1185">Reference proteome</keyword>
<proteinExistence type="predicted"/>
<dbReference type="AlphaFoldDB" id="A0A9P3C6H0"/>
<evidence type="ECO:0000313" key="2">
    <source>
        <dbReference type="Proteomes" id="UP000825890"/>
    </source>
</evidence>
<dbReference type="GeneID" id="68287416"/>
<accession>A0A9P3C6H0</accession>
<reference evidence="1 2" key="1">
    <citation type="submission" date="2021-01" db="EMBL/GenBank/DDBJ databases">
        <title>Cercospora kikuchii MAFF 305040 whole genome shotgun sequence.</title>
        <authorList>
            <person name="Kashiwa T."/>
            <person name="Suzuki T."/>
        </authorList>
    </citation>
    <scope>NUCLEOTIDE SEQUENCE [LARGE SCALE GENOMIC DNA]</scope>
    <source>
        <strain evidence="1 2">MAFF 305040</strain>
    </source>
</reference>
<organism evidence="1 2">
    <name type="scientific">Cercospora kikuchii</name>
    <dbReference type="NCBI Taxonomy" id="84275"/>
    <lineage>
        <taxon>Eukaryota</taxon>
        <taxon>Fungi</taxon>
        <taxon>Dikarya</taxon>
        <taxon>Ascomycota</taxon>
        <taxon>Pezizomycotina</taxon>
        <taxon>Dothideomycetes</taxon>
        <taxon>Dothideomycetidae</taxon>
        <taxon>Mycosphaerellales</taxon>
        <taxon>Mycosphaerellaceae</taxon>
        <taxon>Cercospora</taxon>
    </lineage>
</organism>
<dbReference type="OrthoDB" id="10371811at2759"/>
<evidence type="ECO:0000313" key="1">
    <source>
        <dbReference type="EMBL" id="GIZ38424.1"/>
    </source>
</evidence>
<dbReference type="Proteomes" id="UP000825890">
    <property type="component" value="Unassembled WGS sequence"/>
</dbReference>
<comment type="caution">
    <text evidence="1">The sequence shown here is derived from an EMBL/GenBank/DDBJ whole genome shotgun (WGS) entry which is preliminary data.</text>
</comment>